<evidence type="ECO:0000259" key="4">
    <source>
        <dbReference type="PROSITE" id="PS50887"/>
    </source>
</evidence>
<dbReference type="RefSeq" id="WP_084662382.1">
    <property type="nucleotide sequence ID" value="NZ_FRDF01000001.1"/>
</dbReference>
<evidence type="ECO:0000313" key="5">
    <source>
        <dbReference type="EMBL" id="SHN48319.1"/>
    </source>
</evidence>
<dbReference type="PROSITE" id="PS50883">
    <property type="entry name" value="EAL"/>
    <property type="match status" value="1"/>
</dbReference>
<feature type="region of interest" description="Disordered" evidence="1">
    <location>
        <begin position="10"/>
        <end position="32"/>
    </location>
</feature>
<dbReference type="SUPFAM" id="SSF141868">
    <property type="entry name" value="EAL domain-like"/>
    <property type="match status" value="1"/>
</dbReference>
<dbReference type="Pfam" id="PF00563">
    <property type="entry name" value="EAL"/>
    <property type="match status" value="1"/>
</dbReference>
<dbReference type="InterPro" id="IPR013656">
    <property type="entry name" value="PAS_4"/>
</dbReference>
<dbReference type="Pfam" id="PF00990">
    <property type="entry name" value="GGDEF"/>
    <property type="match status" value="1"/>
</dbReference>
<dbReference type="STRING" id="198312.SAMN02745193_00060"/>
<dbReference type="CDD" id="cd01948">
    <property type="entry name" value="EAL"/>
    <property type="match status" value="1"/>
</dbReference>
<gene>
    <name evidence="5" type="ORF">SAMN02745193_00060</name>
</gene>
<dbReference type="Proteomes" id="UP000184391">
    <property type="component" value="Unassembled WGS sequence"/>
</dbReference>
<feature type="compositionally biased region" description="Polar residues" evidence="1">
    <location>
        <begin position="11"/>
        <end position="27"/>
    </location>
</feature>
<evidence type="ECO:0000259" key="2">
    <source>
        <dbReference type="PROSITE" id="PS50112"/>
    </source>
</evidence>
<evidence type="ECO:0000313" key="6">
    <source>
        <dbReference type="Proteomes" id="UP000184391"/>
    </source>
</evidence>
<dbReference type="PROSITE" id="PS50887">
    <property type="entry name" value="GGDEF"/>
    <property type="match status" value="1"/>
</dbReference>
<dbReference type="InterPro" id="IPR052155">
    <property type="entry name" value="Biofilm_reg_signaling"/>
</dbReference>
<dbReference type="NCBIfam" id="TIGR00254">
    <property type="entry name" value="GGDEF"/>
    <property type="match status" value="1"/>
</dbReference>
<dbReference type="EMBL" id="FRDF01000001">
    <property type="protein sequence ID" value="SHN48319.1"/>
    <property type="molecule type" value="Genomic_DNA"/>
</dbReference>
<dbReference type="PROSITE" id="PS50112">
    <property type="entry name" value="PAS"/>
    <property type="match status" value="1"/>
</dbReference>
<sequence>MPLGFLKSVKQKASTSRPTSANASSVDQPPVLPGRTTVLSDVEELGIGMFWATDSEGRLTFLSQRALDDLGIAGQDLIGKGLIKVFGDVEPEPGAPQQRALGFKLKAHSKIEEHVVAITTPRGRGGEPGIRWWRLNGRPLADPSGKFLGYRGSAVDISSQYAHEMQVARQSQVDELTGLTNRRKLGEQLTATLAAFRNSQRSCALMMLDLDRFKHVNDTMGHPAGDALLKQVAERLQSIVKDSGEVGRLGGDEFQVLLPDMDDRGALGELANRIVQSLSQPYQINGRRAIIGTSVGIAIAPYDGVEADELARAADMALYAAKEGRGGTFCFFTTELSDAASKSARLGERLRDAVDRGDLKLAYQPLVDPVSNEVKCFEALLRWHDEDEGYISPAEFIPVAETDDLIVRIGDMALRQACSDATQWPETIRVAVNVSAKQFVRPGFRKSVAAALSASGLAPSRLELEITESVFVGDLEAVDAIFRELKGIGVRLALDDFGTGYSSLAYLKHGHFDKIKIDQSFVRGCTENGDINPAIISAIVALAKALGMETVAEGVEAMDELKLVRERGADLVQGYVYSPAIDHEQLLARVSDGTMKVSPSGPPRHRAERISIFRKVGLIHEDHYYDVILRNLSKTGARINGLAGVPMGTDVVLDLGHGQLVVSKVANATENSQGLQFETALISDGSGGFMTRHRISPYSLAEAGIPLAALGAGAFPLAKWREGHKSAPAFVQLDLSV</sequence>
<dbReference type="CDD" id="cd01949">
    <property type="entry name" value="GGDEF"/>
    <property type="match status" value="1"/>
</dbReference>
<dbReference type="AlphaFoldDB" id="A0A1M7RQ11"/>
<dbReference type="FunFam" id="3.30.70.270:FF:000001">
    <property type="entry name" value="Diguanylate cyclase domain protein"/>
    <property type="match status" value="1"/>
</dbReference>
<dbReference type="Gene3D" id="3.30.70.270">
    <property type="match status" value="1"/>
</dbReference>
<feature type="domain" description="EAL" evidence="3">
    <location>
        <begin position="343"/>
        <end position="594"/>
    </location>
</feature>
<dbReference type="Pfam" id="PF08448">
    <property type="entry name" value="PAS_4"/>
    <property type="match status" value="1"/>
</dbReference>
<dbReference type="PANTHER" id="PTHR44757:SF2">
    <property type="entry name" value="BIOFILM ARCHITECTURE MAINTENANCE PROTEIN MBAA"/>
    <property type="match status" value="1"/>
</dbReference>
<evidence type="ECO:0000256" key="1">
    <source>
        <dbReference type="SAM" id="MobiDB-lite"/>
    </source>
</evidence>
<dbReference type="SUPFAM" id="SSF55785">
    <property type="entry name" value="PYP-like sensor domain (PAS domain)"/>
    <property type="match status" value="1"/>
</dbReference>
<feature type="domain" description="GGDEF" evidence="4">
    <location>
        <begin position="201"/>
        <end position="334"/>
    </location>
</feature>
<dbReference type="SMART" id="SM00267">
    <property type="entry name" value="GGDEF"/>
    <property type="match status" value="1"/>
</dbReference>
<dbReference type="InterPro" id="IPR035965">
    <property type="entry name" value="PAS-like_dom_sf"/>
</dbReference>
<dbReference type="InterPro" id="IPR000014">
    <property type="entry name" value="PAS"/>
</dbReference>
<keyword evidence="6" id="KW-1185">Reference proteome</keyword>
<reference evidence="6" key="1">
    <citation type="submission" date="2016-12" db="EMBL/GenBank/DDBJ databases">
        <authorList>
            <person name="Varghese N."/>
            <person name="Submissions S."/>
        </authorList>
    </citation>
    <scope>NUCLEOTIDE SEQUENCE [LARGE SCALE GENOMIC DNA]</scope>
    <source>
        <strain evidence="6">DSM 11032</strain>
    </source>
</reference>
<dbReference type="SMART" id="SM00052">
    <property type="entry name" value="EAL"/>
    <property type="match status" value="1"/>
</dbReference>
<proteinExistence type="predicted"/>
<dbReference type="InterPro" id="IPR000160">
    <property type="entry name" value="GGDEF_dom"/>
</dbReference>
<dbReference type="Gene3D" id="3.20.20.450">
    <property type="entry name" value="EAL domain"/>
    <property type="match status" value="1"/>
</dbReference>
<organism evidence="5 6">
    <name type="scientific">Erythrobacter sanguineus</name>
    <dbReference type="NCBI Taxonomy" id="198312"/>
    <lineage>
        <taxon>Bacteria</taxon>
        <taxon>Pseudomonadati</taxon>
        <taxon>Pseudomonadota</taxon>
        <taxon>Alphaproteobacteria</taxon>
        <taxon>Sphingomonadales</taxon>
        <taxon>Erythrobacteraceae</taxon>
        <taxon>Erythrobacter/Porphyrobacter group</taxon>
        <taxon>Erythrobacter</taxon>
    </lineage>
</organism>
<dbReference type="Gene3D" id="3.30.450.20">
    <property type="entry name" value="PAS domain"/>
    <property type="match status" value="1"/>
</dbReference>
<dbReference type="InterPro" id="IPR029787">
    <property type="entry name" value="Nucleotide_cyclase"/>
</dbReference>
<dbReference type="SUPFAM" id="SSF141371">
    <property type="entry name" value="PilZ domain-like"/>
    <property type="match status" value="1"/>
</dbReference>
<name>A0A1M7RQ11_9SPHN</name>
<feature type="domain" description="PAS" evidence="2">
    <location>
        <begin position="50"/>
        <end position="92"/>
    </location>
</feature>
<dbReference type="InterPro" id="IPR043128">
    <property type="entry name" value="Rev_trsase/Diguanyl_cyclase"/>
</dbReference>
<evidence type="ECO:0000259" key="3">
    <source>
        <dbReference type="PROSITE" id="PS50883"/>
    </source>
</evidence>
<dbReference type="CDD" id="cd00130">
    <property type="entry name" value="PAS"/>
    <property type="match status" value="1"/>
</dbReference>
<dbReference type="InterPro" id="IPR035919">
    <property type="entry name" value="EAL_sf"/>
</dbReference>
<dbReference type="PANTHER" id="PTHR44757">
    <property type="entry name" value="DIGUANYLATE CYCLASE DGCP"/>
    <property type="match status" value="1"/>
</dbReference>
<dbReference type="InterPro" id="IPR001633">
    <property type="entry name" value="EAL_dom"/>
</dbReference>
<protein>
    <submittedName>
        <fullName evidence="5">Diguanylate cyclase/phosphodiesterase</fullName>
    </submittedName>
</protein>
<dbReference type="GO" id="GO:0003824">
    <property type="term" value="F:catalytic activity"/>
    <property type="evidence" value="ECO:0007669"/>
    <property type="project" value="UniProtKB-ARBA"/>
</dbReference>
<dbReference type="OrthoDB" id="9790882at2"/>
<dbReference type="SUPFAM" id="SSF55073">
    <property type="entry name" value="Nucleotide cyclase"/>
    <property type="match status" value="1"/>
</dbReference>
<accession>A0A1M7RQ11</accession>